<keyword evidence="2" id="KW-1015">Disulfide bond</keyword>
<evidence type="ECO:0000313" key="6">
    <source>
        <dbReference type="Proteomes" id="UP001189429"/>
    </source>
</evidence>
<keyword evidence="3" id="KW-1133">Transmembrane helix</keyword>
<dbReference type="InterPro" id="IPR003609">
    <property type="entry name" value="Pan_app"/>
</dbReference>
<organism evidence="5 6">
    <name type="scientific">Prorocentrum cordatum</name>
    <dbReference type="NCBI Taxonomy" id="2364126"/>
    <lineage>
        <taxon>Eukaryota</taxon>
        <taxon>Sar</taxon>
        <taxon>Alveolata</taxon>
        <taxon>Dinophyceae</taxon>
        <taxon>Prorocentrales</taxon>
        <taxon>Prorocentraceae</taxon>
        <taxon>Prorocentrum</taxon>
    </lineage>
</organism>
<keyword evidence="3" id="KW-0812">Transmembrane</keyword>
<dbReference type="Proteomes" id="UP001189429">
    <property type="component" value="Unassembled WGS sequence"/>
</dbReference>
<sequence length="349" mass="37643">MADSVDRMLRCLAGLPLLVVRCTMVCFEIVAHFIIVHIHGHEFPSTGAESPAQASPPQLQAELGPCLWGALLSDGYCCDGASDCFAWGALIRGDDVARPLVARTGLECRHLCQAEPRCSGWTFVLPSHASAELRHSCWLKARAWSEDEASGAGEPGVVSGSRHCPPGHDRVLLSLRSGRTMDLSQEPGGSVVRPSWNPSGYVREAAESMRRAGWTVVRGALGAEAARALRAASERVMLELLRRDPEHAGNRGPRRYSLGSASLTHHIAGGFSLPIPEFRPKSLAAQKKGEALGYTPRGLFGRTPIEDGRPPSYIPGLGPSSWSIRKPHEAWDRGGHIPCSWCTCPSGPR</sequence>
<reference evidence="5" key="1">
    <citation type="submission" date="2023-10" db="EMBL/GenBank/DDBJ databases">
        <authorList>
            <person name="Chen Y."/>
            <person name="Shah S."/>
            <person name="Dougan E. K."/>
            <person name="Thang M."/>
            <person name="Chan C."/>
        </authorList>
    </citation>
    <scope>NUCLEOTIDE SEQUENCE [LARGE SCALE GENOMIC DNA]</scope>
</reference>
<dbReference type="SUPFAM" id="SSF57414">
    <property type="entry name" value="Hairpin loop containing domain-like"/>
    <property type="match status" value="1"/>
</dbReference>
<evidence type="ECO:0000259" key="4">
    <source>
        <dbReference type="SMART" id="SM00223"/>
    </source>
</evidence>
<keyword evidence="3" id="KW-0472">Membrane</keyword>
<name>A0ABN9T9N9_9DINO</name>
<dbReference type="SMART" id="SM00223">
    <property type="entry name" value="APPLE"/>
    <property type="match status" value="1"/>
</dbReference>
<protein>
    <recommendedName>
        <fullName evidence="4">Apple domain-containing protein</fullName>
    </recommendedName>
</protein>
<accession>A0ABN9T9N9</accession>
<dbReference type="InterPro" id="IPR000177">
    <property type="entry name" value="Apple"/>
</dbReference>
<evidence type="ECO:0000256" key="1">
    <source>
        <dbReference type="ARBA" id="ARBA00022737"/>
    </source>
</evidence>
<dbReference type="EMBL" id="CAUYUJ010014487">
    <property type="protein sequence ID" value="CAK0841871.1"/>
    <property type="molecule type" value="Genomic_DNA"/>
</dbReference>
<evidence type="ECO:0000256" key="3">
    <source>
        <dbReference type="SAM" id="Phobius"/>
    </source>
</evidence>
<keyword evidence="6" id="KW-1185">Reference proteome</keyword>
<dbReference type="Gene3D" id="3.50.4.10">
    <property type="entry name" value="Hepatocyte Growth Factor"/>
    <property type="match status" value="1"/>
</dbReference>
<gene>
    <name evidence="5" type="ORF">PCOR1329_LOCUS36942</name>
</gene>
<evidence type="ECO:0000256" key="2">
    <source>
        <dbReference type="ARBA" id="ARBA00023157"/>
    </source>
</evidence>
<comment type="caution">
    <text evidence="5">The sequence shown here is derived from an EMBL/GenBank/DDBJ whole genome shotgun (WGS) entry which is preliminary data.</text>
</comment>
<proteinExistence type="predicted"/>
<feature type="domain" description="Apple" evidence="4">
    <location>
        <begin position="84"/>
        <end position="164"/>
    </location>
</feature>
<evidence type="ECO:0000313" key="5">
    <source>
        <dbReference type="EMBL" id="CAK0841871.1"/>
    </source>
</evidence>
<keyword evidence="1" id="KW-0677">Repeat</keyword>
<dbReference type="Pfam" id="PF14295">
    <property type="entry name" value="PAN_4"/>
    <property type="match status" value="1"/>
</dbReference>
<feature type="transmembrane region" description="Helical" evidence="3">
    <location>
        <begin position="12"/>
        <end position="35"/>
    </location>
</feature>